<dbReference type="InterPro" id="IPR004045">
    <property type="entry name" value="Glutathione_S-Trfase_N"/>
</dbReference>
<evidence type="ECO:0000256" key="2">
    <source>
        <dbReference type="ARBA" id="ARBA00011738"/>
    </source>
</evidence>
<dbReference type="InterPro" id="IPR040079">
    <property type="entry name" value="Glutathione_S-Trfase"/>
</dbReference>
<comment type="subunit">
    <text evidence="2">Homodimer.</text>
</comment>
<keyword evidence="4" id="KW-0808">Transferase</keyword>
<comment type="similarity">
    <text evidence="1">Belongs to the GST superfamily. Theta family.</text>
</comment>
<feature type="domain" description="GST C-terminal" evidence="8">
    <location>
        <begin position="85"/>
        <end position="202"/>
    </location>
</feature>
<evidence type="ECO:0000256" key="4">
    <source>
        <dbReference type="ARBA" id="ARBA00022679"/>
    </source>
</evidence>
<organism evidence="9 10">
    <name type="scientific">Culex pipiens pipiens</name>
    <name type="common">Northern house mosquito</name>
    <dbReference type="NCBI Taxonomy" id="38569"/>
    <lineage>
        <taxon>Eukaryota</taxon>
        <taxon>Metazoa</taxon>
        <taxon>Ecdysozoa</taxon>
        <taxon>Arthropoda</taxon>
        <taxon>Hexapoda</taxon>
        <taxon>Insecta</taxon>
        <taxon>Pterygota</taxon>
        <taxon>Neoptera</taxon>
        <taxon>Endopterygota</taxon>
        <taxon>Diptera</taxon>
        <taxon>Nematocera</taxon>
        <taxon>Culicoidea</taxon>
        <taxon>Culicidae</taxon>
        <taxon>Culicinae</taxon>
        <taxon>Culicini</taxon>
        <taxon>Culex</taxon>
        <taxon>Culex</taxon>
    </lineage>
</organism>
<dbReference type="EMBL" id="JBEHCU010002748">
    <property type="protein sequence ID" value="KAL1402583.1"/>
    <property type="molecule type" value="Genomic_DNA"/>
</dbReference>
<evidence type="ECO:0000313" key="9">
    <source>
        <dbReference type="EMBL" id="KAL1402583.1"/>
    </source>
</evidence>
<sequence>MLLSFIQTSLDRSAPSRAVRMTAMALGVPLELRELHDDQQHLRPQYSIPTLKDHGLVLWESHTIQMYLVDRYGSTPEDEELYPREAARRALVNQRLFFDACVLYHGFVEYYEEQVFDGLGGDGRKLESLKDAVKMVDLFLEGQPYVTGQAMTIVDLSMLATVATMAALGFDLRPYQNVSEWYKHMKDVAPGSDLNEEGAREFAKIKSI</sequence>
<comment type="caution">
    <text evidence="9">The sequence shown here is derived from an EMBL/GenBank/DDBJ whole genome shotgun (WGS) entry which is preliminary data.</text>
</comment>
<dbReference type="InterPro" id="IPR036282">
    <property type="entry name" value="Glutathione-S-Trfase_C_sf"/>
</dbReference>
<evidence type="ECO:0000256" key="3">
    <source>
        <dbReference type="ARBA" id="ARBA00012452"/>
    </source>
</evidence>
<dbReference type="PANTHER" id="PTHR43969:SF9">
    <property type="entry name" value="GLUTATHIONE S TRANSFERASE D10, ISOFORM A-RELATED"/>
    <property type="match status" value="1"/>
</dbReference>
<dbReference type="Gene3D" id="3.40.30.10">
    <property type="entry name" value="Glutaredoxin"/>
    <property type="match status" value="1"/>
</dbReference>
<proteinExistence type="inferred from homology"/>
<reference evidence="9 10" key="1">
    <citation type="submission" date="2024-05" db="EMBL/GenBank/DDBJ databases">
        <title>Culex pipiens pipiens assembly and annotation.</title>
        <authorList>
            <person name="Alout H."/>
            <person name="Durand T."/>
        </authorList>
    </citation>
    <scope>NUCLEOTIDE SEQUENCE [LARGE SCALE GENOMIC DNA]</scope>
    <source>
        <strain evidence="9">HA-2024</strain>
        <tissue evidence="9">Whole body</tissue>
    </source>
</reference>
<dbReference type="EC" id="2.5.1.18" evidence="3"/>
<dbReference type="GO" id="GO:0004364">
    <property type="term" value="F:glutathione transferase activity"/>
    <property type="evidence" value="ECO:0007669"/>
    <property type="project" value="UniProtKB-EC"/>
</dbReference>
<feature type="domain" description="GST N-terminal" evidence="7">
    <location>
        <begin position="3"/>
        <end position="76"/>
    </location>
</feature>
<evidence type="ECO:0000256" key="5">
    <source>
        <dbReference type="ARBA" id="ARBA00041523"/>
    </source>
</evidence>
<dbReference type="CDD" id="cd03177">
    <property type="entry name" value="GST_C_Delta_Epsilon"/>
    <property type="match status" value="1"/>
</dbReference>
<gene>
    <name evidence="9" type="ORF">pipiens_019707</name>
</gene>
<protein>
    <recommendedName>
        <fullName evidence="3">glutathione transferase</fullName>
        <ecNumber evidence="3">2.5.1.18</ecNumber>
    </recommendedName>
    <alternativeName>
        <fullName evidence="5">GST class-theta</fullName>
    </alternativeName>
</protein>
<dbReference type="InterPro" id="IPR036249">
    <property type="entry name" value="Thioredoxin-like_sf"/>
</dbReference>
<dbReference type="SUPFAM" id="SSF52833">
    <property type="entry name" value="Thioredoxin-like"/>
    <property type="match status" value="1"/>
</dbReference>
<accession>A0ABD1DSY6</accession>
<evidence type="ECO:0000256" key="1">
    <source>
        <dbReference type="ARBA" id="ARBA00009899"/>
    </source>
</evidence>
<comment type="catalytic activity">
    <reaction evidence="6">
        <text>RX + glutathione = an S-substituted glutathione + a halide anion + H(+)</text>
        <dbReference type="Rhea" id="RHEA:16437"/>
        <dbReference type="ChEBI" id="CHEBI:15378"/>
        <dbReference type="ChEBI" id="CHEBI:16042"/>
        <dbReference type="ChEBI" id="CHEBI:17792"/>
        <dbReference type="ChEBI" id="CHEBI:57925"/>
        <dbReference type="ChEBI" id="CHEBI:90779"/>
        <dbReference type="EC" id="2.5.1.18"/>
    </reaction>
</comment>
<evidence type="ECO:0000256" key="6">
    <source>
        <dbReference type="ARBA" id="ARBA00047960"/>
    </source>
</evidence>
<dbReference type="Gene3D" id="1.20.1050.10">
    <property type="match status" value="1"/>
</dbReference>
<dbReference type="SFLD" id="SFLDG00358">
    <property type="entry name" value="Main_(cytGST)"/>
    <property type="match status" value="1"/>
</dbReference>
<dbReference type="PANTHER" id="PTHR43969">
    <property type="entry name" value="GLUTATHIONE S TRANSFERASE D10, ISOFORM A-RELATED"/>
    <property type="match status" value="1"/>
</dbReference>
<dbReference type="PROSITE" id="PS50405">
    <property type="entry name" value="GST_CTER"/>
    <property type="match status" value="1"/>
</dbReference>
<dbReference type="SUPFAM" id="SSF47616">
    <property type="entry name" value="GST C-terminal domain-like"/>
    <property type="match status" value="1"/>
</dbReference>
<dbReference type="FunFam" id="1.20.1050.10:FF:000007">
    <property type="entry name" value="Glutathione S-transferase 1-1"/>
    <property type="match status" value="1"/>
</dbReference>
<dbReference type="Proteomes" id="UP001562425">
    <property type="component" value="Unassembled WGS sequence"/>
</dbReference>
<dbReference type="PROSITE" id="PS50404">
    <property type="entry name" value="GST_NTER"/>
    <property type="match status" value="1"/>
</dbReference>
<evidence type="ECO:0000313" key="10">
    <source>
        <dbReference type="Proteomes" id="UP001562425"/>
    </source>
</evidence>
<dbReference type="SFLD" id="SFLDS00019">
    <property type="entry name" value="Glutathione_Transferase_(cytos"/>
    <property type="match status" value="1"/>
</dbReference>
<evidence type="ECO:0000259" key="8">
    <source>
        <dbReference type="PROSITE" id="PS50405"/>
    </source>
</evidence>
<dbReference type="InterPro" id="IPR010987">
    <property type="entry name" value="Glutathione-S-Trfase_C-like"/>
</dbReference>
<name>A0ABD1DSY6_CULPP</name>
<dbReference type="AlphaFoldDB" id="A0ABD1DSY6"/>
<evidence type="ECO:0000259" key="7">
    <source>
        <dbReference type="PROSITE" id="PS50404"/>
    </source>
</evidence>
<dbReference type="Pfam" id="PF13417">
    <property type="entry name" value="GST_N_3"/>
    <property type="match status" value="1"/>
</dbReference>
<keyword evidence="10" id="KW-1185">Reference proteome</keyword>